<dbReference type="GeneID" id="39871799"/>
<reference evidence="4" key="1">
    <citation type="submission" date="2016-05" db="EMBL/GenBank/DDBJ databases">
        <authorList>
            <person name="Naeem Raeece"/>
        </authorList>
    </citation>
    <scope>NUCLEOTIDE SEQUENCE [LARGE SCALE GENOMIC DNA]</scope>
</reference>
<evidence type="ECO:0000256" key="1">
    <source>
        <dbReference type="SAM" id="Phobius"/>
    </source>
</evidence>
<dbReference type="EMBL" id="FLQW01001631">
    <property type="protein sequence ID" value="SBS90685.1"/>
    <property type="molecule type" value="Genomic_DNA"/>
</dbReference>
<dbReference type="Proteomes" id="UP000219813">
    <property type="component" value="Chromosome 14"/>
</dbReference>
<evidence type="ECO:0000313" key="2">
    <source>
        <dbReference type="EMBL" id="SBS90685.1"/>
    </source>
</evidence>
<keyword evidence="5" id="KW-1185">Reference proteome</keyword>
<evidence type="ECO:0000313" key="3">
    <source>
        <dbReference type="EMBL" id="SCP03430.1"/>
    </source>
</evidence>
<dbReference type="VEuPathDB" id="PlasmoDB:PmUG01_14048800"/>
<keyword evidence="1" id="KW-1133">Transmembrane helix</keyword>
<organism evidence="2 4">
    <name type="scientific">Plasmodium malariae</name>
    <dbReference type="NCBI Taxonomy" id="5858"/>
    <lineage>
        <taxon>Eukaryota</taxon>
        <taxon>Sar</taxon>
        <taxon>Alveolata</taxon>
        <taxon>Apicomplexa</taxon>
        <taxon>Aconoidasida</taxon>
        <taxon>Haemosporida</taxon>
        <taxon>Plasmodiidae</taxon>
        <taxon>Plasmodium</taxon>
        <taxon>Plasmodium (Plasmodium)</taxon>
    </lineage>
</organism>
<proteinExistence type="predicted"/>
<dbReference type="AlphaFoldDB" id="A0A1A8WCF5"/>
<feature type="transmembrane region" description="Helical" evidence="1">
    <location>
        <begin position="20"/>
        <end position="37"/>
    </location>
</feature>
<gene>
    <name evidence="3" type="primary">PmUG01_14048800</name>
    <name evidence="2" type="ORF">PMALA_030540</name>
    <name evidence="3" type="ORF">PMUG01_14048800</name>
</gene>
<keyword evidence="1" id="KW-0472">Membrane</keyword>
<reference evidence="2" key="2">
    <citation type="submission" date="2016-05" db="EMBL/GenBank/DDBJ databases">
        <authorList>
            <person name="Lavstsen T."/>
            <person name="Jespersen J.S."/>
        </authorList>
    </citation>
    <scope>NUCLEOTIDE SEQUENCE [LARGE SCALE GENOMIC DNA]</scope>
</reference>
<evidence type="ECO:0000313" key="4">
    <source>
        <dbReference type="Proteomes" id="UP000078597"/>
    </source>
</evidence>
<protein>
    <submittedName>
        <fullName evidence="2">Uncharacterized protein</fullName>
    </submittedName>
</protein>
<accession>A0A1A8WCF5</accession>
<dbReference type="OrthoDB" id="368364at2759"/>
<evidence type="ECO:0000313" key="5">
    <source>
        <dbReference type="Proteomes" id="UP000219813"/>
    </source>
</evidence>
<dbReference type="Proteomes" id="UP000078597">
    <property type="component" value="Unassembled WGS sequence"/>
</dbReference>
<name>A0A1A8WCF5_PLAMA</name>
<dbReference type="RefSeq" id="XP_028864383.1">
    <property type="nucleotide sequence ID" value="XM_029008056.1"/>
</dbReference>
<reference evidence="3 5" key="3">
    <citation type="submission" date="2016-06" db="EMBL/GenBank/DDBJ databases">
        <authorList>
            <consortium name="Pathogen Informatics"/>
        </authorList>
    </citation>
    <scope>NUCLEOTIDE SEQUENCE [LARGE SCALE GENOMIC DNA]</scope>
</reference>
<dbReference type="KEGG" id="pmal:PMUG01_14048800"/>
<dbReference type="OMA" id="YRYECAY"/>
<dbReference type="EMBL" id="LT594635">
    <property type="protein sequence ID" value="SCP03430.1"/>
    <property type="molecule type" value="Genomic_DNA"/>
</dbReference>
<keyword evidence="1" id="KW-0812">Transmembrane</keyword>
<sequence length="144" mass="17342">MFKFQQLRKGWSELSKTAKLVYGCFFFNITLLMGITTKRHMANKKAADFYTNKIINSNSENRDWSCYNSAKQYRYECAYLNEEEIEQLGICQNLLFELEDCRNELYKHIKEDTPAMKNIPYIINKPSWLRDPRWFQNLQNQKNE</sequence>